<dbReference type="OrthoDB" id="9795543at2"/>
<reference evidence="1 2" key="1">
    <citation type="submission" date="2018-11" db="EMBL/GenBank/DDBJ databases">
        <title>Schleiferia aggregans sp. nov., a moderately thermophilic heterotrophic bacterium isolated from microbial mats at a terrestrial hot spring.</title>
        <authorList>
            <person name="Iino T."/>
            <person name="Ohkuma M."/>
            <person name="Haruta S."/>
        </authorList>
    </citation>
    <scope>NUCLEOTIDE SEQUENCE [LARGE SCALE GENOMIC DNA]</scope>
    <source>
        <strain evidence="1 2">LA</strain>
    </source>
</reference>
<dbReference type="Proteomes" id="UP000286715">
    <property type="component" value="Unassembled WGS sequence"/>
</dbReference>
<evidence type="ECO:0000313" key="1">
    <source>
        <dbReference type="EMBL" id="GCD78043.1"/>
    </source>
</evidence>
<dbReference type="RefSeq" id="WP_124398105.1">
    <property type="nucleotide sequence ID" value="NZ_BHZE01000015.1"/>
</dbReference>
<protein>
    <submittedName>
        <fullName evidence="1">Uncharacterized protein</fullName>
    </submittedName>
</protein>
<name>A0A401XM03_9FLAO</name>
<accession>A0A401XM03</accession>
<keyword evidence="2" id="KW-1185">Reference proteome</keyword>
<proteinExistence type="predicted"/>
<gene>
    <name evidence="1" type="ORF">JCM31826_15250</name>
</gene>
<dbReference type="AlphaFoldDB" id="A0A401XM03"/>
<evidence type="ECO:0000313" key="2">
    <source>
        <dbReference type="Proteomes" id="UP000286715"/>
    </source>
</evidence>
<organism evidence="1 2">
    <name type="scientific">Thermaurantimonas aggregans</name>
    <dbReference type="NCBI Taxonomy" id="2173829"/>
    <lineage>
        <taxon>Bacteria</taxon>
        <taxon>Pseudomonadati</taxon>
        <taxon>Bacteroidota</taxon>
        <taxon>Flavobacteriia</taxon>
        <taxon>Flavobacteriales</taxon>
        <taxon>Schleiferiaceae</taxon>
        <taxon>Thermaurantimonas</taxon>
    </lineage>
</organism>
<sequence length="119" mass="13250">MSTIDFLFNKIYTAEGLIRTVNIQTFLGNKVALVNGFPHSPTFENIIRLVTLSEDCATRVLVYPFDYSEGEPVPGFALTLAALYPVDGIALINESDWDEVINQLSPKCKMIDFESDGQD</sequence>
<dbReference type="EMBL" id="BHZE01000015">
    <property type="protein sequence ID" value="GCD78043.1"/>
    <property type="molecule type" value="Genomic_DNA"/>
</dbReference>
<comment type="caution">
    <text evidence="1">The sequence shown here is derived from an EMBL/GenBank/DDBJ whole genome shotgun (WGS) entry which is preliminary data.</text>
</comment>